<keyword evidence="6" id="KW-0788">Thiol protease</keyword>
<reference evidence="10 11" key="1">
    <citation type="submission" date="2017-07" db="EMBL/GenBank/DDBJ databases">
        <title>Virgibacillus sp. LM2416.</title>
        <authorList>
            <person name="Tak E.J."/>
            <person name="Bae J.-W."/>
        </authorList>
    </citation>
    <scope>NUCLEOTIDE SEQUENCE [LARGE SCALE GENOMIC DNA]</scope>
    <source>
        <strain evidence="10 11">LM2416</strain>
    </source>
</reference>
<organism evidence="10 11">
    <name type="scientific">Virgibacillus phasianinus</name>
    <dbReference type="NCBI Taxonomy" id="2017483"/>
    <lineage>
        <taxon>Bacteria</taxon>
        <taxon>Bacillati</taxon>
        <taxon>Bacillota</taxon>
        <taxon>Bacilli</taxon>
        <taxon>Bacillales</taxon>
        <taxon>Bacillaceae</taxon>
        <taxon>Virgibacillus</taxon>
    </lineage>
</organism>
<dbReference type="InterPro" id="IPR000064">
    <property type="entry name" value="NLP_P60_dom"/>
</dbReference>
<dbReference type="Gene3D" id="3.10.350.10">
    <property type="entry name" value="LysM domain"/>
    <property type="match status" value="3"/>
</dbReference>
<keyword evidence="2" id="KW-0645">Protease</keyword>
<dbReference type="Pfam" id="PF00877">
    <property type="entry name" value="NLPC_P60"/>
    <property type="match status" value="1"/>
</dbReference>
<dbReference type="RefSeq" id="WP_089061534.1">
    <property type="nucleotide sequence ID" value="NZ_CP022315.1"/>
</dbReference>
<keyword evidence="4" id="KW-0677">Repeat</keyword>
<dbReference type="Pfam" id="PF01476">
    <property type="entry name" value="LysM"/>
    <property type="match status" value="3"/>
</dbReference>
<evidence type="ECO:0000256" key="5">
    <source>
        <dbReference type="ARBA" id="ARBA00022801"/>
    </source>
</evidence>
<feature type="domain" description="LysM" evidence="8">
    <location>
        <begin position="28"/>
        <end position="71"/>
    </location>
</feature>
<dbReference type="InterPro" id="IPR038765">
    <property type="entry name" value="Papain-like_cys_pep_sf"/>
</dbReference>
<dbReference type="Proteomes" id="UP000198312">
    <property type="component" value="Chromosome"/>
</dbReference>
<comment type="similarity">
    <text evidence="1">Belongs to the peptidase C40 family.</text>
</comment>
<dbReference type="GO" id="GO:0008234">
    <property type="term" value="F:cysteine-type peptidase activity"/>
    <property type="evidence" value="ECO:0007669"/>
    <property type="project" value="UniProtKB-KW"/>
</dbReference>
<feature type="chain" id="PRO_5013188654" evidence="7">
    <location>
        <begin position="28"/>
        <end position="341"/>
    </location>
</feature>
<evidence type="ECO:0000259" key="9">
    <source>
        <dbReference type="PROSITE" id="PS51935"/>
    </source>
</evidence>
<keyword evidence="5" id="KW-0378">Hydrolase</keyword>
<dbReference type="GO" id="GO:0006508">
    <property type="term" value="P:proteolysis"/>
    <property type="evidence" value="ECO:0007669"/>
    <property type="project" value="UniProtKB-KW"/>
</dbReference>
<gene>
    <name evidence="10" type="ORF">CFK37_08930</name>
</gene>
<dbReference type="InterPro" id="IPR051202">
    <property type="entry name" value="Peptidase_C40"/>
</dbReference>
<feature type="domain" description="NlpC/P60" evidence="9">
    <location>
        <begin position="220"/>
        <end position="341"/>
    </location>
</feature>
<dbReference type="InterPro" id="IPR018392">
    <property type="entry name" value="LysM"/>
</dbReference>
<evidence type="ECO:0000256" key="2">
    <source>
        <dbReference type="ARBA" id="ARBA00022670"/>
    </source>
</evidence>
<accession>A0A220U1Z7</accession>
<dbReference type="PANTHER" id="PTHR47053">
    <property type="entry name" value="MUREIN DD-ENDOPEPTIDASE MEPH-RELATED"/>
    <property type="match status" value="1"/>
</dbReference>
<dbReference type="CDD" id="cd00118">
    <property type="entry name" value="LysM"/>
    <property type="match status" value="3"/>
</dbReference>
<evidence type="ECO:0000256" key="7">
    <source>
        <dbReference type="SAM" id="SignalP"/>
    </source>
</evidence>
<dbReference type="PROSITE" id="PS51935">
    <property type="entry name" value="NLPC_P60"/>
    <property type="match status" value="1"/>
</dbReference>
<evidence type="ECO:0000256" key="6">
    <source>
        <dbReference type="ARBA" id="ARBA00022807"/>
    </source>
</evidence>
<evidence type="ECO:0000313" key="11">
    <source>
        <dbReference type="Proteomes" id="UP000198312"/>
    </source>
</evidence>
<sequence length="341" mass="36614">MANKKIIMSVTASAVIASTFAATQAEAASYKVQSGDSLWGIAQKYNTSVSQLKSINDLSSDLIFPNQIIETSKSSNSGKVESKPSANTSTTYTVKRGDTLSGIAAKYDISLSNLMDWNNLDTYLIYPGDKFVVSKSGKVENTPAPEPEKDVASASVYTVRSGDTLSGIAYSHDVTVSALKKWNNLSSDLIIVGQKLNIGSKGTSSGGSTGSVETPSADVDYSASKVVSIAKSMLGVDYQWGGTTPAGFDCSGFIKYVYEKAGMDISRTSSAGYFNRSYYVNNPQVGDLVFFENTYKAGISHMGIYLGNGEFIHAGSSGVEISPVHGKYYWGKHFDSYKRFY</sequence>
<dbReference type="PROSITE" id="PS51782">
    <property type="entry name" value="LYSM"/>
    <property type="match status" value="3"/>
</dbReference>
<dbReference type="Gene3D" id="3.90.1720.10">
    <property type="entry name" value="endopeptidase domain like (from Nostoc punctiforme)"/>
    <property type="match status" value="1"/>
</dbReference>
<feature type="domain" description="LysM" evidence="8">
    <location>
        <begin position="155"/>
        <end position="198"/>
    </location>
</feature>
<dbReference type="OrthoDB" id="9813368at2"/>
<dbReference type="EMBL" id="CP022315">
    <property type="protein sequence ID" value="ASK62274.1"/>
    <property type="molecule type" value="Genomic_DNA"/>
</dbReference>
<evidence type="ECO:0000313" key="10">
    <source>
        <dbReference type="EMBL" id="ASK62274.1"/>
    </source>
</evidence>
<evidence type="ECO:0000256" key="1">
    <source>
        <dbReference type="ARBA" id="ARBA00007074"/>
    </source>
</evidence>
<keyword evidence="3 7" id="KW-0732">Signal</keyword>
<dbReference type="PANTHER" id="PTHR47053:SF1">
    <property type="entry name" value="MUREIN DD-ENDOPEPTIDASE MEPH-RELATED"/>
    <property type="match status" value="1"/>
</dbReference>
<evidence type="ECO:0000259" key="8">
    <source>
        <dbReference type="PROSITE" id="PS51782"/>
    </source>
</evidence>
<proteinExistence type="inferred from homology"/>
<dbReference type="SUPFAM" id="SSF54106">
    <property type="entry name" value="LysM domain"/>
    <property type="match status" value="3"/>
</dbReference>
<feature type="signal peptide" evidence="7">
    <location>
        <begin position="1"/>
        <end position="27"/>
    </location>
</feature>
<feature type="domain" description="LysM" evidence="8">
    <location>
        <begin position="90"/>
        <end position="133"/>
    </location>
</feature>
<evidence type="ECO:0000256" key="3">
    <source>
        <dbReference type="ARBA" id="ARBA00022729"/>
    </source>
</evidence>
<evidence type="ECO:0000256" key="4">
    <source>
        <dbReference type="ARBA" id="ARBA00022737"/>
    </source>
</evidence>
<keyword evidence="11" id="KW-1185">Reference proteome</keyword>
<dbReference type="SUPFAM" id="SSF54001">
    <property type="entry name" value="Cysteine proteinases"/>
    <property type="match status" value="1"/>
</dbReference>
<dbReference type="InterPro" id="IPR036779">
    <property type="entry name" value="LysM_dom_sf"/>
</dbReference>
<name>A0A220U1Z7_9BACI</name>
<dbReference type="AlphaFoldDB" id="A0A220U1Z7"/>
<protein>
    <submittedName>
        <fullName evidence="10">Peptidoglycan endopeptidase</fullName>
    </submittedName>
</protein>
<dbReference type="SMART" id="SM00257">
    <property type="entry name" value="LysM"/>
    <property type="match status" value="3"/>
</dbReference>
<dbReference type="KEGG" id="vil:CFK37_08930"/>